<organism evidence="2 3">
    <name type="scientific">Bifidobacterium callitrichidarum</name>
    <dbReference type="NCBI Taxonomy" id="2052941"/>
    <lineage>
        <taxon>Bacteria</taxon>
        <taxon>Bacillati</taxon>
        <taxon>Actinomycetota</taxon>
        <taxon>Actinomycetes</taxon>
        <taxon>Bifidobacteriales</taxon>
        <taxon>Bifidobacteriaceae</taxon>
        <taxon>Bifidobacterium</taxon>
    </lineage>
</organism>
<gene>
    <name evidence="2" type="ORF">DF196_06525</name>
</gene>
<proteinExistence type="predicted"/>
<evidence type="ECO:0000313" key="3">
    <source>
        <dbReference type="Proteomes" id="UP000245876"/>
    </source>
</evidence>
<comment type="caution">
    <text evidence="2">The sequence shown here is derived from an EMBL/GenBank/DDBJ whole genome shotgun (WGS) entry which is preliminary data.</text>
</comment>
<dbReference type="RefSeq" id="WP_109057054.1">
    <property type="nucleotide sequence ID" value="NZ_QFFM01000012.1"/>
</dbReference>
<dbReference type="Proteomes" id="UP000245876">
    <property type="component" value="Unassembled WGS sequence"/>
</dbReference>
<evidence type="ECO:0000256" key="1">
    <source>
        <dbReference type="SAM" id="Phobius"/>
    </source>
</evidence>
<keyword evidence="1" id="KW-0472">Membrane</keyword>
<protein>
    <submittedName>
        <fullName evidence="2">Uncharacterized protein</fullName>
    </submittedName>
</protein>
<keyword evidence="3" id="KW-1185">Reference proteome</keyword>
<reference evidence="2 3" key="1">
    <citation type="journal article" date="2018" name="Int. J. Syst. Evol. Microbiol.">
        <title>Bifidobacterium callitrichidarum sp. nov. from the faeces of the emperor tamarin (Saguinus imperator).</title>
        <authorList>
            <person name="Modesto M."/>
            <person name="Michelini S."/>
            <person name="Sansosti M.C."/>
            <person name="De Filippo C."/>
            <person name="Cavalieri D."/>
            <person name="Qvirist L."/>
            <person name="Andlid T."/>
            <person name="Spiezio C."/>
            <person name="Sandri C."/>
            <person name="Pascarelli S."/>
            <person name="Sgorbati B."/>
            <person name="Mattarelli P."/>
        </authorList>
    </citation>
    <scope>NUCLEOTIDE SEQUENCE [LARGE SCALE GENOMIC DNA]</scope>
    <source>
        <strain evidence="2 3">TRI 5</strain>
    </source>
</reference>
<sequence>MKRIATALIAVISTIALVTTIFMGLLLWRPNRTINAILLTKYEDWSLADKRGLKLEIQLAHQRPIEYRKLAEFCNGRDNWTTYSKTTMNIGDSKWVDIAPWDNYGFTQHRIIQGKTTGNKIPVIIQYDCSSLQKPDPYPIALLHLLTTTKPSSRNH</sequence>
<dbReference type="EMBL" id="QFFM01000012">
    <property type="protein sequence ID" value="PWG65585.1"/>
    <property type="molecule type" value="Genomic_DNA"/>
</dbReference>
<keyword evidence="1" id="KW-0812">Transmembrane</keyword>
<keyword evidence="1" id="KW-1133">Transmembrane helix</keyword>
<accession>A0A2U2N8S4</accession>
<name>A0A2U2N8S4_9BIFI</name>
<evidence type="ECO:0000313" key="2">
    <source>
        <dbReference type="EMBL" id="PWG65585.1"/>
    </source>
</evidence>
<dbReference type="AlphaFoldDB" id="A0A2U2N8S4"/>
<feature type="transmembrane region" description="Helical" evidence="1">
    <location>
        <begin position="7"/>
        <end position="28"/>
    </location>
</feature>